<feature type="compositionally biased region" description="Basic and acidic residues" evidence="1">
    <location>
        <begin position="139"/>
        <end position="178"/>
    </location>
</feature>
<accession>A0AAN7QZB8</accession>
<feature type="compositionally biased region" description="Basic and acidic residues" evidence="1">
    <location>
        <begin position="318"/>
        <end position="330"/>
    </location>
</feature>
<dbReference type="AlphaFoldDB" id="A0AAN7QZB8"/>
<dbReference type="Pfam" id="PF14364">
    <property type="entry name" value="DUF4408"/>
    <property type="match status" value="1"/>
</dbReference>
<keyword evidence="5" id="KW-1185">Reference proteome</keyword>
<dbReference type="PANTHER" id="PTHR33098:SF117">
    <property type="entry name" value="COTTON FIBER (DUF761)"/>
    <property type="match status" value="1"/>
</dbReference>
<reference evidence="4 5" key="1">
    <citation type="journal article" date="2023" name="Hortic Res">
        <title>Pangenome of water caltrop reveals structural variations and asymmetric subgenome divergence after allopolyploidization.</title>
        <authorList>
            <person name="Zhang X."/>
            <person name="Chen Y."/>
            <person name="Wang L."/>
            <person name="Yuan Y."/>
            <person name="Fang M."/>
            <person name="Shi L."/>
            <person name="Lu R."/>
            <person name="Comes H.P."/>
            <person name="Ma Y."/>
            <person name="Chen Y."/>
            <person name="Huang G."/>
            <person name="Zhou Y."/>
            <person name="Zheng Z."/>
            <person name="Qiu Y."/>
        </authorList>
    </citation>
    <scope>NUCLEOTIDE SEQUENCE [LARGE SCALE GENOMIC DNA]</scope>
    <source>
        <strain evidence="4">F231</strain>
    </source>
</reference>
<proteinExistence type="predicted"/>
<comment type="caution">
    <text evidence="4">The sequence shown here is derived from an EMBL/GenBank/DDBJ whole genome shotgun (WGS) entry which is preliminary data.</text>
</comment>
<dbReference type="PANTHER" id="PTHR33098">
    <property type="entry name" value="COTTON FIBER (DUF761)"/>
    <property type="match status" value="1"/>
</dbReference>
<keyword evidence="2" id="KW-0812">Transmembrane</keyword>
<evidence type="ECO:0000313" key="4">
    <source>
        <dbReference type="EMBL" id="KAK4781745.1"/>
    </source>
</evidence>
<protein>
    <recommendedName>
        <fullName evidence="3">DUF4408 domain-containing protein</fullName>
    </recommendedName>
</protein>
<keyword evidence="2" id="KW-1133">Transmembrane helix</keyword>
<evidence type="ECO:0000313" key="5">
    <source>
        <dbReference type="Proteomes" id="UP001346149"/>
    </source>
</evidence>
<feature type="transmembrane region" description="Helical" evidence="2">
    <location>
        <begin position="63"/>
        <end position="80"/>
    </location>
</feature>
<keyword evidence="2" id="KW-0472">Membrane</keyword>
<feature type="region of interest" description="Disordered" evidence="1">
    <location>
        <begin position="139"/>
        <end position="249"/>
    </location>
</feature>
<evidence type="ECO:0000256" key="2">
    <source>
        <dbReference type="SAM" id="Phobius"/>
    </source>
</evidence>
<dbReference type="Proteomes" id="UP001346149">
    <property type="component" value="Unassembled WGS sequence"/>
</dbReference>
<organism evidence="4 5">
    <name type="scientific">Trapa natans</name>
    <name type="common">Water chestnut</name>
    <dbReference type="NCBI Taxonomy" id="22666"/>
    <lineage>
        <taxon>Eukaryota</taxon>
        <taxon>Viridiplantae</taxon>
        <taxon>Streptophyta</taxon>
        <taxon>Embryophyta</taxon>
        <taxon>Tracheophyta</taxon>
        <taxon>Spermatophyta</taxon>
        <taxon>Magnoliopsida</taxon>
        <taxon>eudicotyledons</taxon>
        <taxon>Gunneridae</taxon>
        <taxon>Pentapetalae</taxon>
        <taxon>rosids</taxon>
        <taxon>malvids</taxon>
        <taxon>Myrtales</taxon>
        <taxon>Lythraceae</taxon>
        <taxon>Trapa</taxon>
    </lineage>
</organism>
<evidence type="ECO:0000259" key="3">
    <source>
        <dbReference type="Pfam" id="PF14364"/>
    </source>
</evidence>
<dbReference type="EMBL" id="JAXQNO010000016">
    <property type="protein sequence ID" value="KAK4781745.1"/>
    <property type="molecule type" value="Genomic_DNA"/>
</dbReference>
<feature type="transmembrane region" description="Helical" evidence="2">
    <location>
        <begin position="21"/>
        <end position="43"/>
    </location>
</feature>
<gene>
    <name evidence="4" type="ORF">SAY86_015847</name>
</gene>
<sequence>MAIRFSSSGPGSVWRILSIKVLLTSATVLSMAVLMKASVPAIADFVISEAPSVYGFMNSWLSPLYLYIFVNCIIISIVASSKFQRTVEEVPPVSPPSPAESVKAFGGDVQVVSESATHDPGSPPLGWSGTFYDESWRKDEEKEYGGEEKGALDGESNKLDGDEVEVLRPAKVPERNDSTELLFMNIDEEEEEEKKKKKKSPVSGRFPASKSAKYSFEGSSLESINHAGRPLGVSKSKPKRHDTLESTWKKITDGRAVPLTRHLKKSDTWVNRLRRNNENTPPPPRMKKSENFNDGCSDGAPAAVKCTTTPSRKASGKLRREASSGQDELNRRVEAFIRKFNEECRGKRR</sequence>
<evidence type="ECO:0000256" key="1">
    <source>
        <dbReference type="SAM" id="MobiDB-lite"/>
    </source>
</evidence>
<feature type="region of interest" description="Disordered" evidence="1">
    <location>
        <begin position="267"/>
        <end position="330"/>
    </location>
</feature>
<dbReference type="InterPro" id="IPR025520">
    <property type="entry name" value="DUF4408"/>
</dbReference>
<name>A0AAN7QZB8_TRANT</name>
<feature type="domain" description="DUF4408" evidence="3">
    <location>
        <begin position="51"/>
        <end position="83"/>
    </location>
</feature>